<organism evidence="1">
    <name type="scientific">Paraconexibacter sp. AEG42_29</name>
    <dbReference type="NCBI Taxonomy" id="2997339"/>
    <lineage>
        <taxon>Bacteria</taxon>
        <taxon>Bacillati</taxon>
        <taxon>Actinomycetota</taxon>
        <taxon>Thermoleophilia</taxon>
        <taxon>Solirubrobacterales</taxon>
        <taxon>Paraconexibacteraceae</taxon>
        <taxon>Paraconexibacter</taxon>
    </lineage>
</organism>
<dbReference type="AlphaFoldDB" id="A0AAU7AUA4"/>
<accession>A0AAU7AUA4</accession>
<reference evidence="1" key="1">
    <citation type="submission" date="2022-12" db="EMBL/GenBank/DDBJ databases">
        <title>Paraconexibacter alkalitolerans sp. nov. and Baekduia alba sp. nov., isolated from soil and emended description of the genera Paraconexibacter (Chun et al., 2020) and Baekduia (An et al., 2020).</title>
        <authorList>
            <person name="Vieira S."/>
            <person name="Huber K.J."/>
            <person name="Geppert A."/>
            <person name="Wolf J."/>
            <person name="Neumann-Schaal M."/>
            <person name="Muesken M."/>
            <person name="Overmann J."/>
        </authorList>
    </citation>
    <scope>NUCLEOTIDE SEQUENCE</scope>
    <source>
        <strain evidence="1">AEG42_29</strain>
    </source>
</reference>
<gene>
    <name evidence="1" type="ORF">DSM112329_02018</name>
</gene>
<evidence type="ECO:0000313" key="1">
    <source>
        <dbReference type="EMBL" id="XAY05174.1"/>
    </source>
</evidence>
<proteinExistence type="predicted"/>
<dbReference type="EMBL" id="CP114014">
    <property type="protein sequence ID" value="XAY05174.1"/>
    <property type="molecule type" value="Genomic_DNA"/>
</dbReference>
<evidence type="ECO:0008006" key="2">
    <source>
        <dbReference type="Google" id="ProtNLM"/>
    </source>
</evidence>
<dbReference type="KEGG" id="parq:DSM112329_02018"/>
<protein>
    <recommendedName>
        <fullName evidence="2">Cysteine-rich CPCC domain-containing protein</fullName>
    </recommendedName>
</protein>
<sequence>MHCPSCGTNFGGPTMEAFGCCPLCFADHERVERFVRIDDDEVVVGSGGVAVRSGLLERAEEAVGAVDLRAPRVDARLRRDLL</sequence>
<name>A0AAU7AUA4_9ACTN</name>